<evidence type="ECO:0000256" key="1">
    <source>
        <dbReference type="SAM" id="MobiDB-lite"/>
    </source>
</evidence>
<keyword evidence="2" id="KW-1133">Transmembrane helix</keyword>
<name>A0ABN1PPH7_9PSEU</name>
<feature type="transmembrane region" description="Helical" evidence="2">
    <location>
        <begin position="120"/>
        <end position="142"/>
    </location>
</feature>
<proteinExistence type="predicted"/>
<feature type="transmembrane region" description="Helical" evidence="2">
    <location>
        <begin position="223"/>
        <end position="245"/>
    </location>
</feature>
<reference evidence="3 4" key="1">
    <citation type="journal article" date="2019" name="Int. J. Syst. Evol. Microbiol.">
        <title>The Global Catalogue of Microorganisms (GCM) 10K type strain sequencing project: providing services to taxonomists for standard genome sequencing and annotation.</title>
        <authorList>
            <consortium name="The Broad Institute Genomics Platform"/>
            <consortium name="The Broad Institute Genome Sequencing Center for Infectious Disease"/>
            <person name="Wu L."/>
            <person name="Ma J."/>
        </authorList>
    </citation>
    <scope>NUCLEOTIDE SEQUENCE [LARGE SCALE GENOMIC DNA]</scope>
    <source>
        <strain evidence="3 4">JCM 11117</strain>
    </source>
</reference>
<protein>
    <submittedName>
        <fullName evidence="3">Uncharacterized protein</fullName>
    </submittedName>
</protein>
<gene>
    <name evidence="3" type="ORF">GCM10009559_18150</name>
</gene>
<keyword evidence="2" id="KW-0812">Transmembrane</keyword>
<sequence>MSVTVPDVRQWHRPLMIMVAAMACLVLAAGVGLVVDDRQLLHESIWAKPFKFGLSFVIYGATLAWMLPLLRRARRTMWALGNAFAVTGIVDVGFIALQAARGTYSHFNANTDPVNAIGQQVFASGVIGLFGVSLVIAVIQLFQRVGDRALTWSLRAGIGLATIGMGVAFFIAGSDEGHRTVEDAYGRPVTLGGAHGVGVPDGGGMPITNWSTQGGDLRVPHFIGLHAVQVFVLAALVLTALAGRVAWLRGERVRARLTGVVILGYTGFFATTAWQALRGQSFVHPDAATWTAFGATAGVTALLAALTIAQAMVTDIDPIRPIVMSSRSPAAIGPTPGGAPVNSTSPGRSGITEDA</sequence>
<evidence type="ECO:0000313" key="4">
    <source>
        <dbReference type="Proteomes" id="UP001499967"/>
    </source>
</evidence>
<keyword evidence="4" id="KW-1185">Reference proteome</keyword>
<keyword evidence="2" id="KW-0472">Membrane</keyword>
<feature type="transmembrane region" description="Helical" evidence="2">
    <location>
        <begin position="15"/>
        <end position="35"/>
    </location>
</feature>
<feature type="transmembrane region" description="Helical" evidence="2">
    <location>
        <begin position="289"/>
        <end position="313"/>
    </location>
</feature>
<feature type="compositionally biased region" description="Low complexity" evidence="1">
    <location>
        <begin position="331"/>
        <end position="340"/>
    </location>
</feature>
<feature type="transmembrane region" description="Helical" evidence="2">
    <location>
        <begin position="77"/>
        <end position="100"/>
    </location>
</feature>
<dbReference type="EMBL" id="BAAAHP010000050">
    <property type="protein sequence ID" value="GAA0930666.1"/>
    <property type="molecule type" value="Genomic_DNA"/>
</dbReference>
<evidence type="ECO:0000313" key="3">
    <source>
        <dbReference type="EMBL" id="GAA0930666.1"/>
    </source>
</evidence>
<feature type="region of interest" description="Disordered" evidence="1">
    <location>
        <begin position="331"/>
        <end position="355"/>
    </location>
</feature>
<evidence type="ECO:0000256" key="2">
    <source>
        <dbReference type="SAM" id="Phobius"/>
    </source>
</evidence>
<accession>A0ABN1PPH7</accession>
<dbReference type="Proteomes" id="UP001499967">
    <property type="component" value="Unassembled WGS sequence"/>
</dbReference>
<organism evidence="3 4">
    <name type="scientific">Pseudonocardia zijingensis</name>
    <dbReference type="NCBI Taxonomy" id="153376"/>
    <lineage>
        <taxon>Bacteria</taxon>
        <taxon>Bacillati</taxon>
        <taxon>Actinomycetota</taxon>
        <taxon>Actinomycetes</taxon>
        <taxon>Pseudonocardiales</taxon>
        <taxon>Pseudonocardiaceae</taxon>
        <taxon>Pseudonocardia</taxon>
    </lineage>
</organism>
<feature type="transmembrane region" description="Helical" evidence="2">
    <location>
        <begin position="257"/>
        <end position="277"/>
    </location>
</feature>
<comment type="caution">
    <text evidence="3">The sequence shown here is derived from an EMBL/GenBank/DDBJ whole genome shotgun (WGS) entry which is preliminary data.</text>
</comment>
<feature type="transmembrane region" description="Helical" evidence="2">
    <location>
        <begin position="154"/>
        <end position="172"/>
    </location>
</feature>
<feature type="transmembrane region" description="Helical" evidence="2">
    <location>
        <begin position="50"/>
        <end position="70"/>
    </location>
</feature>